<dbReference type="OrthoDB" id="9802417at2"/>
<reference evidence="1 2" key="1">
    <citation type="journal article" date="2014" name="Proc. Natl. Acad. Sci. U.S.A.">
        <title>Functional type 2 photosynthetic reaction centers found in the rare bacterial phylum Gemmatimonadetes.</title>
        <authorList>
            <person name="Zeng Y."/>
            <person name="Feng F."/>
            <person name="Medova H."/>
            <person name="Dean J."/>
            <person name="Koblizek M."/>
        </authorList>
    </citation>
    <scope>NUCLEOTIDE SEQUENCE [LARGE SCALE GENOMIC DNA]</scope>
    <source>
        <strain evidence="1 2">AP64</strain>
    </source>
</reference>
<dbReference type="Gene3D" id="3.10.450.530">
    <property type="entry name" value="Ribonuclease toxin, BrnT, of type II toxin-antitoxin system"/>
    <property type="match status" value="1"/>
</dbReference>
<reference evidence="1 2" key="2">
    <citation type="journal article" date="2016" name="Environ. Microbiol. Rep.">
        <title>Metagenomic evidence for the presence of phototrophic Gemmatimonadetes bacteria in diverse environments.</title>
        <authorList>
            <person name="Zeng Y."/>
            <person name="Baumbach J."/>
            <person name="Barbosa E.G."/>
            <person name="Azevedo V."/>
            <person name="Zhang C."/>
            <person name="Koblizek M."/>
        </authorList>
    </citation>
    <scope>NUCLEOTIDE SEQUENCE [LARGE SCALE GENOMIC DNA]</scope>
    <source>
        <strain evidence="1 2">AP64</strain>
    </source>
</reference>
<dbReference type="InterPro" id="IPR007460">
    <property type="entry name" value="BrnT_toxin"/>
</dbReference>
<dbReference type="KEGG" id="gph:GEMMAAP_01930"/>
<accession>A0A143BG00</accession>
<evidence type="ECO:0000313" key="1">
    <source>
        <dbReference type="EMBL" id="AMW03936.1"/>
    </source>
</evidence>
<gene>
    <name evidence="1" type="ORF">GEMMAAP_01930</name>
</gene>
<evidence type="ECO:0000313" key="2">
    <source>
        <dbReference type="Proteomes" id="UP000076404"/>
    </source>
</evidence>
<protein>
    <submittedName>
        <fullName evidence="1">Toxin</fullName>
    </submittedName>
</protein>
<sequence length="89" mass="10182">MEFEFDPLKSASNFAKHGIDFDAAQALWRDDRLLEVQARTTDEPRWLVVGRIAGVAWSAVVTYRDHRVRLISVRHARAEEVALYEGEGL</sequence>
<dbReference type="STRING" id="1379270.GEMMAAP_01930"/>
<keyword evidence="2" id="KW-1185">Reference proteome</keyword>
<dbReference type="InterPro" id="IPR038573">
    <property type="entry name" value="BrnT_sf"/>
</dbReference>
<dbReference type="eggNOG" id="COG2929">
    <property type="taxonomic scope" value="Bacteria"/>
</dbReference>
<dbReference type="Pfam" id="PF04365">
    <property type="entry name" value="BrnT_toxin"/>
    <property type="match status" value="1"/>
</dbReference>
<dbReference type="EMBL" id="CP011454">
    <property type="protein sequence ID" value="AMW03936.1"/>
    <property type="molecule type" value="Genomic_DNA"/>
</dbReference>
<dbReference type="Proteomes" id="UP000076404">
    <property type="component" value="Chromosome"/>
</dbReference>
<dbReference type="RefSeq" id="WP_026849216.1">
    <property type="nucleotide sequence ID" value="NZ_CP011454.1"/>
</dbReference>
<name>A0A143BG00_9BACT</name>
<dbReference type="AlphaFoldDB" id="A0A143BG00"/>
<organism evidence="1 2">
    <name type="scientific">Gemmatimonas phototrophica</name>
    <dbReference type="NCBI Taxonomy" id="1379270"/>
    <lineage>
        <taxon>Bacteria</taxon>
        <taxon>Pseudomonadati</taxon>
        <taxon>Gemmatimonadota</taxon>
        <taxon>Gemmatimonadia</taxon>
        <taxon>Gemmatimonadales</taxon>
        <taxon>Gemmatimonadaceae</taxon>
        <taxon>Gemmatimonas</taxon>
    </lineage>
</organism>
<proteinExistence type="predicted"/>